<name>A0A1H9TUJ1_9ACTN</name>
<reference evidence="1 2" key="1">
    <citation type="submission" date="2016-10" db="EMBL/GenBank/DDBJ databases">
        <authorList>
            <person name="de Groot N.N."/>
        </authorList>
    </citation>
    <scope>NUCLEOTIDE SEQUENCE [LARGE SCALE GENOMIC DNA]</scope>
    <source>
        <strain evidence="1 2">DSM 16859</strain>
    </source>
</reference>
<accession>A0A1H9TUJ1</accession>
<evidence type="ECO:0000313" key="1">
    <source>
        <dbReference type="EMBL" id="SES00433.1"/>
    </source>
</evidence>
<dbReference type="OrthoDB" id="3724340at2"/>
<proteinExistence type="predicted"/>
<keyword evidence="2" id="KW-1185">Reference proteome</keyword>
<evidence type="ECO:0000313" key="2">
    <source>
        <dbReference type="Proteomes" id="UP000198815"/>
    </source>
</evidence>
<dbReference type="RefSeq" id="WP_091971060.1">
    <property type="nucleotide sequence ID" value="NZ_FOGZ01000028.1"/>
</dbReference>
<dbReference type="STRING" id="64702.SAMN05443377_1285"/>
<protein>
    <submittedName>
        <fullName evidence="1">Uncharacterized protein</fullName>
    </submittedName>
</protein>
<organism evidence="1 2">
    <name type="scientific">Propionibacterium cyclohexanicum</name>
    <dbReference type="NCBI Taxonomy" id="64702"/>
    <lineage>
        <taxon>Bacteria</taxon>
        <taxon>Bacillati</taxon>
        <taxon>Actinomycetota</taxon>
        <taxon>Actinomycetes</taxon>
        <taxon>Propionibacteriales</taxon>
        <taxon>Propionibacteriaceae</taxon>
        <taxon>Propionibacterium</taxon>
    </lineage>
</organism>
<gene>
    <name evidence="1" type="ORF">SAMN05443377_1285</name>
</gene>
<dbReference type="AlphaFoldDB" id="A0A1H9TUJ1"/>
<dbReference type="EMBL" id="FOGZ01000028">
    <property type="protein sequence ID" value="SES00433.1"/>
    <property type="molecule type" value="Genomic_DNA"/>
</dbReference>
<dbReference type="Proteomes" id="UP000198815">
    <property type="component" value="Unassembled WGS sequence"/>
</dbReference>
<sequence>MAEQTSDHPYTGKWWGDPDVRAYPDPIPGPDGAIHRQPFTVTLSWFDSWDLSRRVLLADAQAVESGQHVKDSPESNWLNYGLTFLCQFVGSVSLACGMLTEITGRVQQAIDSHEPVVIPDWLAEQGAGMASGELPALAAGYLTQRMVHDADEHDEVASRAYGMLAIRAALVGARDEFHELVNEETEPEWFVPGVQDACIAVSVLCAGIGWGEELAPSKVVEATRYVWPGERVIELLR</sequence>